<dbReference type="Proteomes" id="UP000008177">
    <property type="component" value="Unplaced contigs"/>
</dbReference>
<sequence length="55" mass="5946">MKDLEAAISAAERKHIVMFCSASDQSRSSTSICYPGDWNRWIQIGAATATGDEPA</sequence>
<organism evidence="1 2">
    <name type="scientific">Botryotinia fuckeliana (strain T4)</name>
    <name type="common">Noble rot fungus</name>
    <name type="synonym">Botrytis cinerea</name>
    <dbReference type="NCBI Taxonomy" id="999810"/>
    <lineage>
        <taxon>Eukaryota</taxon>
        <taxon>Fungi</taxon>
        <taxon>Dikarya</taxon>
        <taxon>Ascomycota</taxon>
        <taxon>Pezizomycotina</taxon>
        <taxon>Leotiomycetes</taxon>
        <taxon>Helotiales</taxon>
        <taxon>Sclerotiniaceae</taxon>
        <taxon>Botrytis</taxon>
    </lineage>
</organism>
<dbReference type="AlphaFoldDB" id="G2YL57"/>
<dbReference type="EMBL" id="FQ790342">
    <property type="protein sequence ID" value="CCD52355.1"/>
    <property type="molecule type" value="Genomic_DNA"/>
</dbReference>
<evidence type="ECO:0000313" key="2">
    <source>
        <dbReference type="Proteomes" id="UP000008177"/>
    </source>
</evidence>
<proteinExistence type="predicted"/>
<reference evidence="2" key="1">
    <citation type="journal article" date="2011" name="PLoS Genet.">
        <title>Genomic analysis of the necrotrophic fungal pathogens Sclerotinia sclerotiorum and Botrytis cinerea.</title>
        <authorList>
            <person name="Amselem J."/>
            <person name="Cuomo C.A."/>
            <person name="van Kan J.A."/>
            <person name="Viaud M."/>
            <person name="Benito E.P."/>
            <person name="Couloux A."/>
            <person name="Coutinho P.M."/>
            <person name="de Vries R.P."/>
            <person name="Dyer P.S."/>
            <person name="Fillinger S."/>
            <person name="Fournier E."/>
            <person name="Gout L."/>
            <person name="Hahn M."/>
            <person name="Kohn L."/>
            <person name="Lapalu N."/>
            <person name="Plummer K.M."/>
            <person name="Pradier J.M."/>
            <person name="Quevillon E."/>
            <person name="Sharon A."/>
            <person name="Simon A."/>
            <person name="ten Have A."/>
            <person name="Tudzynski B."/>
            <person name="Tudzynski P."/>
            <person name="Wincker P."/>
            <person name="Andrew M."/>
            <person name="Anthouard V."/>
            <person name="Beever R.E."/>
            <person name="Beffa R."/>
            <person name="Benoit I."/>
            <person name="Bouzid O."/>
            <person name="Brault B."/>
            <person name="Chen Z."/>
            <person name="Choquer M."/>
            <person name="Collemare J."/>
            <person name="Cotton P."/>
            <person name="Danchin E.G."/>
            <person name="Da Silva C."/>
            <person name="Gautier A."/>
            <person name="Giraud C."/>
            <person name="Giraud T."/>
            <person name="Gonzalez C."/>
            <person name="Grossetete S."/>
            <person name="Guldener U."/>
            <person name="Henrissat B."/>
            <person name="Howlett B.J."/>
            <person name="Kodira C."/>
            <person name="Kretschmer M."/>
            <person name="Lappartient A."/>
            <person name="Leroch M."/>
            <person name="Levis C."/>
            <person name="Mauceli E."/>
            <person name="Neuveglise C."/>
            <person name="Oeser B."/>
            <person name="Pearson M."/>
            <person name="Poulain J."/>
            <person name="Poussereau N."/>
            <person name="Quesneville H."/>
            <person name="Rascle C."/>
            <person name="Schumacher J."/>
            <person name="Segurens B."/>
            <person name="Sexton A."/>
            <person name="Silva E."/>
            <person name="Sirven C."/>
            <person name="Soanes D.M."/>
            <person name="Talbot N.J."/>
            <person name="Templeton M."/>
            <person name="Yandava C."/>
            <person name="Yarden O."/>
            <person name="Zeng Q."/>
            <person name="Rollins J.A."/>
            <person name="Lebrun M.H."/>
            <person name="Dickman M."/>
        </authorList>
    </citation>
    <scope>NUCLEOTIDE SEQUENCE [LARGE SCALE GENOMIC DNA]</scope>
    <source>
        <strain evidence="2">T4</strain>
    </source>
</reference>
<evidence type="ECO:0000313" key="1">
    <source>
        <dbReference type="EMBL" id="CCD52355.1"/>
    </source>
</evidence>
<protein>
    <submittedName>
        <fullName evidence="1">Uncharacterized protein</fullName>
    </submittedName>
</protein>
<dbReference type="InterPro" id="IPR036852">
    <property type="entry name" value="Peptidase_S8/S53_dom_sf"/>
</dbReference>
<dbReference type="SUPFAM" id="SSF52743">
    <property type="entry name" value="Subtilisin-like"/>
    <property type="match status" value="1"/>
</dbReference>
<dbReference type="GO" id="GO:0004252">
    <property type="term" value="F:serine-type endopeptidase activity"/>
    <property type="evidence" value="ECO:0007669"/>
    <property type="project" value="InterPro"/>
</dbReference>
<dbReference type="HOGENOM" id="CLU_3032117_0_0_1"/>
<name>G2YL57_BOTF4</name>
<accession>G2YL57</accession>
<dbReference type="GO" id="GO:0006508">
    <property type="term" value="P:proteolysis"/>
    <property type="evidence" value="ECO:0007669"/>
    <property type="project" value="InterPro"/>
</dbReference>
<gene>
    <name evidence="1" type="ORF">BofuT4_P078700.1</name>
</gene>
<dbReference type="InParanoid" id="G2YL57"/>
<dbReference type="Gene3D" id="3.40.50.200">
    <property type="entry name" value="Peptidase S8/S53 domain"/>
    <property type="match status" value="1"/>
</dbReference>